<sequence>MSIWARWREGGAVVEGVEGSEGGRGIRREGRWTEEKSERTRNAGIWARSELSCPPVRLIVIVPFLLAPYRIPPYSTHTHTHTYILPPHCAAHTRPPIAIAIPPASSPSQPVSTHRPQPIRNPSPPGPPCPPRLRLQVPLQPRSPPTSASTPAPRRPSPGRLRRVTARFAHPPQASIHPWCAAPSHAPDTVSSRRPPPRATILPCNEAPMQSPALQPITGPSRTPLRHRRFWSAGQAPPRARRKLSSEDNAPLTEATLEAPLAPSPLKLAFLPPQATHLGYLGWRNPTKSSALSASLSPPLPLARRAIRVPQQKPAQRPSDTSALFCDTYQKKIKKNQNYIQILRSSLGRVQGRRSGDSCLPPSDGQRSASRRVASDQVASPGLTASPLVRPPPSSPGRAPPPQRPPTASDVSTNAFARLATAPGIPLAAGAHAPPRSAAHADPDLDAWISASASRARVSVSQRARAVARRSAANGATPGHTTRRTRLRGLRDSFASSLSLSRRRGAGIDAASSATASSRPPF</sequence>
<dbReference type="GeneID" id="20676377"/>
<feature type="region of interest" description="Disordered" evidence="1">
    <location>
        <begin position="98"/>
        <end position="159"/>
    </location>
</feature>
<dbReference type="RefSeq" id="XP_009549126.1">
    <property type="nucleotide sequence ID" value="XM_009550831.1"/>
</dbReference>
<evidence type="ECO:0000313" key="2">
    <source>
        <dbReference type="EMBL" id="ETW78826.1"/>
    </source>
</evidence>
<keyword evidence="3" id="KW-1185">Reference proteome</keyword>
<dbReference type="HOGENOM" id="CLU_521807_0_0_1"/>
<dbReference type="Proteomes" id="UP000030671">
    <property type="component" value="Unassembled WGS sequence"/>
</dbReference>
<dbReference type="KEGG" id="hir:HETIRDRAFT_453398"/>
<dbReference type="AlphaFoldDB" id="W4K175"/>
<reference evidence="2 3" key="1">
    <citation type="journal article" date="2012" name="New Phytol.">
        <title>Insight into trade-off between wood decay and parasitism from the genome of a fungal forest pathogen.</title>
        <authorList>
            <person name="Olson A."/>
            <person name="Aerts A."/>
            <person name="Asiegbu F."/>
            <person name="Belbahri L."/>
            <person name="Bouzid O."/>
            <person name="Broberg A."/>
            <person name="Canback B."/>
            <person name="Coutinho P.M."/>
            <person name="Cullen D."/>
            <person name="Dalman K."/>
            <person name="Deflorio G."/>
            <person name="van Diepen L.T."/>
            <person name="Dunand C."/>
            <person name="Duplessis S."/>
            <person name="Durling M."/>
            <person name="Gonthier P."/>
            <person name="Grimwood J."/>
            <person name="Fossdal C.G."/>
            <person name="Hansson D."/>
            <person name="Henrissat B."/>
            <person name="Hietala A."/>
            <person name="Himmelstrand K."/>
            <person name="Hoffmeister D."/>
            <person name="Hogberg N."/>
            <person name="James T.Y."/>
            <person name="Karlsson M."/>
            <person name="Kohler A."/>
            <person name="Kues U."/>
            <person name="Lee Y.H."/>
            <person name="Lin Y.C."/>
            <person name="Lind M."/>
            <person name="Lindquist E."/>
            <person name="Lombard V."/>
            <person name="Lucas S."/>
            <person name="Lunden K."/>
            <person name="Morin E."/>
            <person name="Murat C."/>
            <person name="Park J."/>
            <person name="Raffaello T."/>
            <person name="Rouze P."/>
            <person name="Salamov A."/>
            <person name="Schmutz J."/>
            <person name="Solheim H."/>
            <person name="Stahlberg J."/>
            <person name="Velez H."/>
            <person name="de Vries R.P."/>
            <person name="Wiebenga A."/>
            <person name="Woodward S."/>
            <person name="Yakovlev I."/>
            <person name="Garbelotto M."/>
            <person name="Martin F."/>
            <person name="Grigoriev I.V."/>
            <person name="Stenlid J."/>
        </authorList>
    </citation>
    <scope>NUCLEOTIDE SEQUENCE [LARGE SCALE GENOMIC DNA]</scope>
    <source>
        <strain evidence="2 3">TC 32-1</strain>
    </source>
</reference>
<feature type="region of interest" description="Disordered" evidence="1">
    <location>
        <begin position="469"/>
        <end position="522"/>
    </location>
</feature>
<gene>
    <name evidence="2" type="ORF">HETIRDRAFT_453398</name>
</gene>
<feature type="compositionally biased region" description="Low complexity" evidence="1">
    <location>
        <begin position="132"/>
        <end position="152"/>
    </location>
</feature>
<feature type="compositionally biased region" description="Pro residues" evidence="1">
    <location>
        <begin position="119"/>
        <end position="131"/>
    </location>
</feature>
<feature type="compositionally biased region" description="Pro residues" evidence="1">
    <location>
        <begin position="389"/>
        <end position="405"/>
    </location>
</feature>
<feature type="region of interest" description="Disordered" evidence="1">
    <location>
        <begin position="175"/>
        <end position="225"/>
    </location>
</feature>
<dbReference type="EMBL" id="KI925461">
    <property type="protein sequence ID" value="ETW78826.1"/>
    <property type="molecule type" value="Genomic_DNA"/>
</dbReference>
<evidence type="ECO:0000313" key="3">
    <source>
        <dbReference type="Proteomes" id="UP000030671"/>
    </source>
</evidence>
<name>W4K175_HETIT</name>
<evidence type="ECO:0000256" key="1">
    <source>
        <dbReference type="SAM" id="MobiDB-lite"/>
    </source>
</evidence>
<organism evidence="2 3">
    <name type="scientific">Heterobasidion irregulare (strain TC 32-1)</name>
    <dbReference type="NCBI Taxonomy" id="747525"/>
    <lineage>
        <taxon>Eukaryota</taxon>
        <taxon>Fungi</taxon>
        <taxon>Dikarya</taxon>
        <taxon>Basidiomycota</taxon>
        <taxon>Agaricomycotina</taxon>
        <taxon>Agaricomycetes</taxon>
        <taxon>Russulales</taxon>
        <taxon>Bondarzewiaceae</taxon>
        <taxon>Heterobasidion</taxon>
        <taxon>Heterobasidion annosum species complex</taxon>
    </lineage>
</organism>
<feature type="compositionally biased region" description="Low complexity" evidence="1">
    <location>
        <begin position="510"/>
        <end position="522"/>
    </location>
</feature>
<accession>W4K175</accession>
<feature type="region of interest" description="Disordered" evidence="1">
    <location>
        <begin position="350"/>
        <end position="410"/>
    </location>
</feature>
<protein>
    <submittedName>
        <fullName evidence="2">Uncharacterized protein</fullName>
    </submittedName>
</protein>
<dbReference type="InParanoid" id="W4K175"/>
<proteinExistence type="predicted"/>
<feature type="compositionally biased region" description="Low complexity" evidence="1">
    <location>
        <begin position="98"/>
        <end position="108"/>
    </location>
</feature>